<protein>
    <recommendedName>
        <fullName evidence="1">F-box domain-containing protein</fullName>
    </recommendedName>
</protein>
<feature type="domain" description="F-box" evidence="1">
    <location>
        <begin position="8"/>
        <end position="55"/>
    </location>
</feature>
<name>A0A8X8B2B2_BRACI</name>
<dbReference type="PROSITE" id="PS50181">
    <property type="entry name" value="FBOX"/>
    <property type="match status" value="1"/>
</dbReference>
<evidence type="ECO:0000313" key="3">
    <source>
        <dbReference type="Proteomes" id="UP000886595"/>
    </source>
</evidence>
<accession>A0A8X8B2B2</accession>
<dbReference type="Gene3D" id="1.20.1280.50">
    <property type="match status" value="1"/>
</dbReference>
<dbReference type="EMBL" id="JAAMPC010000003">
    <property type="protein sequence ID" value="KAG2319222.1"/>
    <property type="molecule type" value="Genomic_DNA"/>
</dbReference>
<dbReference type="Pfam" id="PF07734">
    <property type="entry name" value="FBA_1"/>
    <property type="match status" value="1"/>
</dbReference>
<dbReference type="NCBIfam" id="TIGR01640">
    <property type="entry name" value="F_box_assoc_1"/>
    <property type="match status" value="1"/>
</dbReference>
<sequence>MASSSKRSWSMSTLPLDLIEEIFYRTPAESLVRAKPTCKEWYALVTSKRFIYYHLDRSPKRFIRTVDTVQILDPVTRTRSDSPIPNAFQEPYEIDTLVYCDGLMLCMCGHWSTFREEERYAHLAIWNPVLRQIRWIKPSKCFTCSDYYGIGYDSKKKCRDGYKILRFSDRRYDHWDFDYDGEPEVEVYEFKTRSWRSLDDAKVDWHVDIACKGVAVRGNMYWRAQKERTYILGFDFSVERFKDVCFSPPSAYDSYLACFDGDRLSLLQQDEESREIVVWVTDKLTDVDVSFTKYFTVSRPDVPALLFCSETAHPVYFIGKHKRIIAWSEGTEGERGTFCVFFTLYEIDESGLRKQTETERDSGHCSCRSFLCGYVYVPSLVPLP</sequence>
<dbReference type="InterPro" id="IPR017451">
    <property type="entry name" value="F-box-assoc_interact_dom"/>
</dbReference>
<dbReference type="SUPFAM" id="SSF50965">
    <property type="entry name" value="Galactose oxidase, central domain"/>
    <property type="match status" value="1"/>
</dbReference>
<dbReference type="Pfam" id="PF00646">
    <property type="entry name" value="F-box"/>
    <property type="match status" value="1"/>
</dbReference>
<gene>
    <name evidence="2" type="ORF">Bca52824_012435</name>
</gene>
<keyword evidence="3" id="KW-1185">Reference proteome</keyword>
<comment type="caution">
    <text evidence="2">The sequence shown here is derived from an EMBL/GenBank/DDBJ whole genome shotgun (WGS) entry which is preliminary data.</text>
</comment>
<proteinExistence type="predicted"/>
<dbReference type="OrthoDB" id="1086018at2759"/>
<dbReference type="InterPro" id="IPR001810">
    <property type="entry name" value="F-box_dom"/>
</dbReference>
<dbReference type="InterPro" id="IPR036047">
    <property type="entry name" value="F-box-like_dom_sf"/>
</dbReference>
<dbReference type="Proteomes" id="UP000886595">
    <property type="component" value="Unassembled WGS sequence"/>
</dbReference>
<dbReference type="InterPro" id="IPR006527">
    <property type="entry name" value="F-box-assoc_dom_typ1"/>
</dbReference>
<dbReference type="SMART" id="SM00256">
    <property type="entry name" value="FBOX"/>
    <property type="match status" value="1"/>
</dbReference>
<dbReference type="InterPro" id="IPR011043">
    <property type="entry name" value="Gal_Oxase/kelch_b-propeller"/>
</dbReference>
<evidence type="ECO:0000313" key="2">
    <source>
        <dbReference type="EMBL" id="KAG2319222.1"/>
    </source>
</evidence>
<dbReference type="PANTHER" id="PTHR31672">
    <property type="entry name" value="BNACNNG10540D PROTEIN"/>
    <property type="match status" value="1"/>
</dbReference>
<dbReference type="AlphaFoldDB" id="A0A8X8B2B2"/>
<dbReference type="SUPFAM" id="SSF81383">
    <property type="entry name" value="F-box domain"/>
    <property type="match status" value="1"/>
</dbReference>
<evidence type="ECO:0000259" key="1">
    <source>
        <dbReference type="PROSITE" id="PS50181"/>
    </source>
</evidence>
<reference evidence="2 3" key="1">
    <citation type="submission" date="2020-02" db="EMBL/GenBank/DDBJ databases">
        <authorList>
            <person name="Ma Q."/>
            <person name="Huang Y."/>
            <person name="Song X."/>
            <person name="Pei D."/>
        </authorList>
    </citation>
    <scope>NUCLEOTIDE SEQUENCE [LARGE SCALE GENOMIC DNA]</scope>
    <source>
        <strain evidence="2">Sxm20200214</strain>
        <tissue evidence="2">Leaf</tissue>
    </source>
</reference>
<dbReference type="CDD" id="cd22157">
    <property type="entry name" value="F-box_AtFBW1-like"/>
    <property type="match status" value="1"/>
</dbReference>
<organism evidence="2 3">
    <name type="scientific">Brassica carinata</name>
    <name type="common">Ethiopian mustard</name>
    <name type="synonym">Abyssinian cabbage</name>
    <dbReference type="NCBI Taxonomy" id="52824"/>
    <lineage>
        <taxon>Eukaryota</taxon>
        <taxon>Viridiplantae</taxon>
        <taxon>Streptophyta</taxon>
        <taxon>Embryophyta</taxon>
        <taxon>Tracheophyta</taxon>
        <taxon>Spermatophyta</taxon>
        <taxon>Magnoliopsida</taxon>
        <taxon>eudicotyledons</taxon>
        <taxon>Gunneridae</taxon>
        <taxon>Pentapetalae</taxon>
        <taxon>rosids</taxon>
        <taxon>malvids</taxon>
        <taxon>Brassicales</taxon>
        <taxon>Brassicaceae</taxon>
        <taxon>Brassiceae</taxon>
        <taxon>Brassica</taxon>
    </lineage>
</organism>
<dbReference type="InterPro" id="IPR050796">
    <property type="entry name" value="SCF_F-box_component"/>
</dbReference>
<dbReference type="PANTHER" id="PTHR31672:SF13">
    <property type="entry name" value="F-BOX PROTEIN CPR30-LIKE"/>
    <property type="match status" value="1"/>
</dbReference>